<keyword evidence="4" id="KW-1015">Disulfide bond</keyword>
<keyword evidence="9" id="KW-1185">Reference proteome</keyword>
<dbReference type="SUPFAM" id="SSF52833">
    <property type="entry name" value="Thioredoxin-like"/>
    <property type="match status" value="1"/>
</dbReference>
<evidence type="ECO:0000313" key="8">
    <source>
        <dbReference type="EMBL" id="MDJ1158768.1"/>
    </source>
</evidence>
<dbReference type="Pfam" id="PF13462">
    <property type="entry name" value="Thioredoxin_4"/>
    <property type="match status" value="1"/>
</dbReference>
<dbReference type="Proteomes" id="UP001321492">
    <property type="component" value="Unassembled WGS sequence"/>
</dbReference>
<evidence type="ECO:0000256" key="1">
    <source>
        <dbReference type="ARBA" id="ARBA00005791"/>
    </source>
</evidence>
<feature type="chain" id="PRO_5045958644" evidence="6">
    <location>
        <begin position="24"/>
        <end position="238"/>
    </location>
</feature>
<evidence type="ECO:0000313" key="9">
    <source>
        <dbReference type="Proteomes" id="UP001321492"/>
    </source>
</evidence>
<dbReference type="PANTHER" id="PTHR13887">
    <property type="entry name" value="GLUTATHIONE S-TRANSFERASE KAPPA"/>
    <property type="match status" value="1"/>
</dbReference>
<evidence type="ECO:0000256" key="6">
    <source>
        <dbReference type="SAM" id="SignalP"/>
    </source>
</evidence>
<proteinExistence type="inferred from homology"/>
<protein>
    <submittedName>
        <fullName evidence="8">Thioredoxin domain-containing protein</fullName>
    </submittedName>
</protein>
<sequence>MTDTTRRRLLAGGLATLALPASAVPAPAAPARAAPDAVRLVRAAAGTEVTTPHNRVPSELANEASELPGRVRLGARTPNVTIYEFFDYNCPWCRKSCQDARALIEGEADLAYVLVNFAVLGAPSIEAARIALAYARQTDGKGYFALHEKLFSLKGTVNGQRAYDAARALGADGDRLLKDADSDVVTAAMKAAVNLGNNLGFTATPTYLVLTEAYHGYLPLADKRRIVANVRGCEAVVC</sequence>
<dbReference type="PROSITE" id="PS51318">
    <property type="entry name" value="TAT"/>
    <property type="match status" value="1"/>
</dbReference>
<keyword evidence="2 6" id="KW-0732">Signal</keyword>
<evidence type="ECO:0000256" key="4">
    <source>
        <dbReference type="ARBA" id="ARBA00023157"/>
    </source>
</evidence>
<comment type="similarity">
    <text evidence="1">Belongs to the thioredoxin family. DsbA subfamily.</text>
</comment>
<dbReference type="RefSeq" id="WP_283740764.1">
    <property type="nucleotide sequence ID" value="NZ_JASJEV010000006.1"/>
</dbReference>
<evidence type="ECO:0000256" key="2">
    <source>
        <dbReference type="ARBA" id="ARBA00022729"/>
    </source>
</evidence>
<name>A0ABT7AHE3_9HYPH</name>
<comment type="caution">
    <text evidence="8">The sequence shown here is derived from an EMBL/GenBank/DDBJ whole genome shotgun (WGS) entry which is preliminary data.</text>
</comment>
<dbReference type="PANTHER" id="PTHR13887:SF14">
    <property type="entry name" value="DISULFIDE BOND FORMATION PROTEIN D"/>
    <property type="match status" value="1"/>
</dbReference>
<dbReference type="Gene3D" id="3.40.30.10">
    <property type="entry name" value="Glutaredoxin"/>
    <property type="match status" value="1"/>
</dbReference>
<dbReference type="InterPro" id="IPR006311">
    <property type="entry name" value="TAT_signal"/>
</dbReference>
<dbReference type="InterPro" id="IPR012336">
    <property type="entry name" value="Thioredoxin-like_fold"/>
</dbReference>
<dbReference type="InterPro" id="IPR036249">
    <property type="entry name" value="Thioredoxin-like_sf"/>
</dbReference>
<gene>
    <name evidence="8" type="ORF">QNA08_11035</name>
</gene>
<evidence type="ECO:0000256" key="3">
    <source>
        <dbReference type="ARBA" id="ARBA00023002"/>
    </source>
</evidence>
<keyword evidence="3" id="KW-0560">Oxidoreductase</keyword>
<dbReference type="EMBL" id="JASJEV010000006">
    <property type="protein sequence ID" value="MDJ1158768.1"/>
    <property type="molecule type" value="Genomic_DNA"/>
</dbReference>
<evidence type="ECO:0000259" key="7">
    <source>
        <dbReference type="Pfam" id="PF13462"/>
    </source>
</evidence>
<evidence type="ECO:0000256" key="5">
    <source>
        <dbReference type="ARBA" id="ARBA00023284"/>
    </source>
</evidence>
<organism evidence="8 9">
    <name type="scientific">Chelatococcus albus</name>
    <dbReference type="NCBI Taxonomy" id="3047466"/>
    <lineage>
        <taxon>Bacteria</taxon>
        <taxon>Pseudomonadati</taxon>
        <taxon>Pseudomonadota</taxon>
        <taxon>Alphaproteobacteria</taxon>
        <taxon>Hyphomicrobiales</taxon>
        <taxon>Chelatococcaceae</taxon>
        <taxon>Chelatococcus</taxon>
    </lineage>
</organism>
<reference evidence="8 9" key="1">
    <citation type="submission" date="2023-05" db="EMBL/GenBank/DDBJ databases">
        <title>Chelatococcus sp. nov., a moderately thermophilic bacterium isolated from hot spring microbial mat.</title>
        <authorList>
            <person name="Hu C.-J."/>
            <person name="Li W.-J."/>
        </authorList>
    </citation>
    <scope>NUCLEOTIDE SEQUENCE [LARGE SCALE GENOMIC DNA]</scope>
    <source>
        <strain evidence="8 9">SYSU G07232</strain>
    </source>
</reference>
<keyword evidence="5" id="KW-0676">Redox-active center</keyword>
<accession>A0ABT7AHE3</accession>
<feature type="signal peptide" evidence="6">
    <location>
        <begin position="1"/>
        <end position="23"/>
    </location>
</feature>
<feature type="domain" description="Thioredoxin-like fold" evidence="7">
    <location>
        <begin position="70"/>
        <end position="219"/>
    </location>
</feature>